<evidence type="ECO:0000313" key="6">
    <source>
        <dbReference type="EMBL" id="AUH06930.1"/>
    </source>
</evidence>
<dbReference type="AlphaFoldDB" id="A0A2I5TQV2"/>
<reference evidence="6" key="4">
    <citation type="submission" date="2017-11" db="EMBL/GenBank/DDBJ databases">
        <title>Complete genome sequence of Serratia sp. ATCC 39006.</title>
        <authorList>
            <person name="Hampton H.G."/>
            <person name="Jackson S.A."/>
            <person name="Jauregui R."/>
            <person name="Poulter G.T.M."/>
            <person name="Salmond G.P.C."/>
            <person name="Fineran P.C."/>
        </authorList>
    </citation>
    <scope>NUCLEOTIDE SEQUENCE</scope>
    <source>
        <strain evidence="6">ATCC 39006</strain>
    </source>
</reference>
<reference evidence="6 7" key="1">
    <citation type="journal article" date="2013" name="Genome Announc.">
        <title>Draft genome sequence of Serratia sp. strain ATCC 39006, a model bacterium for analysis of the biosynthesis and regulation of prodigiosin, a carbapenem, and gas vesicles.</title>
        <authorList>
            <person name="Fineran P.C."/>
            <person name="Iglesias Cans M.C."/>
            <person name="Ramsay J.P."/>
            <person name="Wilf N.M."/>
            <person name="Cossyleon D."/>
            <person name="McNeil M.B."/>
            <person name="Williamson N.R."/>
            <person name="Monson R.E."/>
            <person name="Becher S.A."/>
            <person name="Stanton J.A."/>
            <person name="Brugger K."/>
            <person name="Brown S.D."/>
            <person name="Salmond G.P."/>
        </authorList>
    </citation>
    <scope>NUCLEOTIDE SEQUENCE [LARGE SCALE GENOMIC DNA]</scope>
    <source>
        <strain evidence="6">ATCC 39006</strain>
        <strain evidence="7">ATCC 39006 / SC 11482</strain>
    </source>
</reference>
<dbReference type="Proteomes" id="UP000233778">
    <property type="component" value="Chromosome"/>
</dbReference>
<dbReference type="GO" id="GO:0003723">
    <property type="term" value="F:RNA binding"/>
    <property type="evidence" value="ECO:0007669"/>
    <property type="project" value="UniProtKB-KW"/>
</dbReference>
<dbReference type="InterPro" id="IPR005510">
    <property type="entry name" value="Csm4"/>
</dbReference>
<protein>
    <recommendedName>
        <fullName evidence="2">CRISPR system Cms protein Csm4</fullName>
    </recommendedName>
</protein>
<comment type="similarity">
    <text evidence="1">Belongs to the CRISPR-associated Csm4 family.</text>
</comment>
<evidence type="ECO:0000256" key="3">
    <source>
        <dbReference type="ARBA" id="ARBA00022884"/>
    </source>
</evidence>
<sequence>MPSPVAPAAAWQWLRLRLLPDSAFATALRGDTLFGQLCWYLRESLGEAGLNALLAGYHDQRPFAVISDPMLADHLPRPHLPEHRLGFAAADARARKQRKQQCWLPLAFAHQPLAEWGAHLTAAPEHHQHRSDVQMHNSINRQTLTTGGDDAFAPFGSEQHWFDVDTAWDLYLLHDKRLSAAQLTDALRAIGLLGYGKDASIGKGRFHLTPQPMPELPTPDGNPLRLTLAPCAPQQGHWHSADSFFSPLVRVGRHGAALVVQGHPFKNPLLLADSAAVLAPVTPDNRPFVGQGLGGNGRLSTALPQTVHQGYAPVIPVRFHHKAQPQ</sequence>
<accession>A0A2I5TQV2</accession>
<evidence type="ECO:0000256" key="2">
    <source>
        <dbReference type="ARBA" id="ARBA00016109"/>
    </source>
</evidence>
<dbReference type="GO" id="GO:0051607">
    <property type="term" value="P:defense response to virus"/>
    <property type="evidence" value="ECO:0007669"/>
    <property type="project" value="UniProtKB-KW"/>
</dbReference>
<dbReference type="EMBL" id="CP025084">
    <property type="protein sequence ID" value="AUH06930.1"/>
    <property type="molecule type" value="Genomic_DNA"/>
</dbReference>
<evidence type="ECO:0000313" key="8">
    <source>
        <dbReference type="Proteomes" id="UP000233778"/>
    </source>
</evidence>
<evidence type="ECO:0000256" key="1">
    <source>
        <dbReference type="ARBA" id="ARBA00005772"/>
    </source>
</evidence>
<dbReference type="Proteomes" id="UP000017700">
    <property type="component" value="Chromosome"/>
</dbReference>
<keyword evidence="7" id="KW-1185">Reference proteome</keyword>
<name>A0A2I5TQV2_SERS3</name>
<dbReference type="STRING" id="104623.Ser39006_01521"/>
<dbReference type="KEGG" id="sera:Ser39006_019910"/>
<dbReference type="NCBIfam" id="TIGR01903">
    <property type="entry name" value="cas5_csm4"/>
    <property type="match status" value="1"/>
</dbReference>
<organism evidence="6 7">
    <name type="scientific">Serratia sp. (strain ATCC 39006)</name>
    <name type="common">Prodigiosinella confusarubida</name>
    <dbReference type="NCBI Taxonomy" id="104623"/>
    <lineage>
        <taxon>Bacteria</taxon>
        <taxon>Pseudomonadati</taxon>
        <taxon>Pseudomonadota</taxon>
        <taxon>Gammaproteobacteria</taxon>
        <taxon>Enterobacterales</taxon>
        <taxon>Pectobacteriaceae</taxon>
        <taxon>Prodigiosinella</taxon>
    </lineage>
</organism>
<evidence type="ECO:0000256" key="4">
    <source>
        <dbReference type="ARBA" id="ARBA00023118"/>
    </source>
</evidence>
<keyword evidence="3" id="KW-0694">RNA-binding</keyword>
<proteinExistence type="inferred from homology"/>
<evidence type="ECO:0000313" key="5">
    <source>
        <dbReference type="EMBL" id="AUH02616.1"/>
    </source>
</evidence>
<dbReference type="EMBL" id="CP025085">
    <property type="protein sequence ID" value="AUH02616.1"/>
    <property type="molecule type" value="Genomic_DNA"/>
</dbReference>
<reference evidence="5 8" key="3">
    <citation type="submission" date="2017-11" db="EMBL/GenBank/DDBJ databases">
        <title>Complete genome sequence of Serratia sp. ATCC 39006 LacA.</title>
        <authorList>
            <person name="Hampton H.G."/>
            <person name="Jackson S.A."/>
            <person name="Jauregui R."/>
            <person name="Poulter G.T.M."/>
            <person name="Salmond G.P.C."/>
            <person name="Fineran P.C."/>
        </authorList>
    </citation>
    <scope>NUCLEOTIDE SEQUENCE [LARGE SCALE GENOMIC DNA]</scope>
    <source>
        <strain evidence="5 8">ATCC 39006</strain>
    </source>
</reference>
<gene>
    <name evidence="5" type="ORF">CWC46_19915</name>
    <name evidence="6" type="ORF">Ser39006_019910</name>
</gene>
<reference evidence="6" key="2">
    <citation type="submission" date="2013-09" db="EMBL/GenBank/DDBJ databases">
        <authorList>
            <person name="Wang G."/>
            <person name="Yang Y."/>
            <person name="Su Y."/>
        </authorList>
    </citation>
    <scope>NUCLEOTIDE SEQUENCE</scope>
    <source>
        <strain evidence="6">ATCC 39006</strain>
    </source>
</reference>
<evidence type="ECO:0000313" key="7">
    <source>
        <dbReference type="Proteomes" id="UP000017700"/>
    </source>
</evidence>
<keyword evidence="4" id="KW-0051">Antiviral defense</keyword>
<dbReference type="OrthoDB" id="9790529at2"/>
<dbReference type="KEGG" id="serq:CWC46_19915"/>